<reference evidence="2 3" key="1">
    <citation type="submission" date="2017-08" db="EMBL/GenBank/DDBJ databases">
        <title>Infants hospitalized years apart are colonized by the same room-sourced microbial strains.</title>
        <authorList>
            <person name="Brooks B."/>
            <person name="Olm M.R."/>
            <person name="Firek B.A."/>
            <person name="Baker R."/>
            <person name="Thomas B.C."/>
            <person name="Morowitz M.J."/>
            <person name="Banfield J.F."/>
        </authorList>
    </citation>
    <scope>NUCLEOTIDE SEQUENCE [LARGE SCALE GENOMIC DNA]</scope>
    <source>
        <strain evidence="2">S2_003_000_R1_3</strain>
    </source>
</reference>
<dbReference type="InterPro" id="IPR010035">
    <property type="entry name" value="Thi_S"/>
</dbReference>
<name>A0A2W5V8N4_9CORY</name>
<accession>A0A2W5V8N4</accession>
<dbReference type="InterPro" id="IPR012675">
    <property type="entry name" value="Beta-grasp_dom_sf"/>
</dbReference>
<comment type="caution">
    <text evidence="2">The sequence shown here is derived from an EMBL/GenBank/DDBJ whole genome shotgun (WGS) entry which is preliminary data.</text>
</comment>
<protein>
    <submittedName>
        <fullName evidence="2">Thiamine biosynthesis protein ThiS</fullName>
    </submittedName>
</protein>
<dbReference type="SUPFAM" id="SSF54285">
    <property type="entry name" value="MoaD/ThiS"/>
    <property type="match status" value="1"/>
</dbReference>
<dbReference type="CDD" id="cd00565">
    <property type="entry name" value="Ubl_ThiS"/>
    <property type="match status" value="1"/>
</dbReference>
<dbReference type="PANTHER" id="PTHR34472:SF1">
    <property type="entry name" value="SULFUR CARRIER PROTEIN THIS"/>
    <property type="match status" value="1"/>
</dbReference>
<dbReference type="PANTHER" id="PTHR34472">
    <property type="entry name" value="SULFUR CARRIER PROTEIN THIS"/>
    <property type="match status" value="1"/>
</dbReference>
<dbReference type="RefSeq" id="WP_303734084.1">
    <property type="nucleotide sequence ID" value="NZ_CAKZHK010000007.1"/>
</dbReference>
<dbReference type="Proteomes" id="UP000249432">
    <property type="component" value="Unassembled WGS sequence"/>
</dbReference>
<gene>
    <name evidence="2" type="primary">thiS</name>
    <name evidence="2" type="ORF">DI525_01785</name>
</gene>
<evidence type="ECO:0000313" key="2">
    <source>
        <dbReference type="EMBL" id="PZR06521.1"/>
    </source>
</evidence>
<dbReference type="InterPro" id="IPR016155">
    <property type="entry name" value="Mopterin_synth/thiamin_S_b"/>
</dbReference>
<dbReference type="Pfam" id="PF02597">
    <property type="entry name" value="ThiS"/>
    <property type="match status" value="1"/>
</dbReference>
<feature type="compositionally biased region" description="Low complexity" evidence="1">
    <location>
        <begin position="46"/>
        <end position="66"/>
    </location>
</feature>
<dbReference type="InterPro" id="IPR003749">
    <property type="entry name" value="ThiS/MoaD-like"/>
</dbReference>
<dbReference type="EMBL" id="QFRA01000002">
    <property type="protein sequence ID" value="PZR06521.1"/>
    <property type="molecule type" value="Genomic_DNA"/>
</dbReference>
<feature type="region of interest" description="Disordered" evidence="1">
    <location>
        <begin position="46"/>
        <end position="70"/>
    </location>
</feature>
<dbReference type="Gene3D" id="3.10.20.30">
    <property type="match status" value="1"/>
</dbReference>
<dbReference type="NCBIfam" id="TIGR01683">
    <property type="entry name" value="thiS"/>
    <property type="match status" value="1"/>
</dbReference>
<dbReference type="AlphaFoldDB" id="A0A2W5V8N4"/>
<evidence type="ECO:0000256" key="1">
    <source>
        <dbReference type="SAM" id="MobiDB-lite"/>
    </source>
</evidence>
<organism evidence="2 3">
    <name type="scientific">Corynebacterium kroppenstedtii</name>
    <dbReference type="NCBI Taxonomy" id="161879"/>
    <lineage>
        <taxon>Bacteria</taxon>
        <taxon>Bacillati</taxon>
        <taxon>Actinomycetota</taxon>
        <taxon>Actinomycetes</taxon>
        <taxon>Mycobacteriales</taxon>
        <taxon>Corynebacteriaceae</taxon>
        <taxon>Corynebacterium</taxon>
    </lineage>
</organism>
<evidence type="ECO:0000313" key="3">
    <source>
        <dbReference type="Proteomes" id="UP000249432"/>
    </source>
</evidence>
<sequence length="109" mass="11263">MTDTSSPTITIELNGTSRRATSGLTIRALVKAVSVDGDNADLIAVAESSDTANSDSANNSPTSNDTGVDDDFDGYAVAINDEIVPKSTWQTVTISDGDRIELLTAVQGG</sequence>
<proteinExistence type="predicted"/>